<dbReference type="InterPro" id="IPR028939">
    <property type="entry name" value="P5C_Rdtase_cat_N"/>
</dbReference>
<proteinExistence type="predicted"/>
<comment type="caution">
    <text evidence="3">The sequence shown here is derived from an EMBL/GenBank/DDBJ whole genome shotgun (WGS) entry which is preliminary data.</text>
</comment>
<dbReference type="SUPFAM" id="SSF51735">
    <property type="entry name" value="NAD(P)-binding Rossmann-fold domains"/>
    <property type="match status" value="1"/>
</dbReference>
<sequence>MQIGVLGSGDVGRALGRGWARHGHRIVLGTGDPGRPELKEWAEDTGQQVAGFGEAVRDAELVALALRGSATLAVLEQVGPERFAGKVVVDATNPLRFEGGRPGLFVGHTDSLGEQVQRALPEARVVKAYNTVGNALMVDPQLPGGPPTMFLAGDDAEAKQTVVDLLAATGWDSADLGDISAARALEPMCLAWVRYGATAGTWGHAFKLLR</sequence>
<accession>A0A2U1F3U0</accession>
<dbReference type="PANTHER" id="PTHR14239">
    <property type="entry name" value="DUDULIN-RELATED"/>
    <property type="match status" value="1"/>
</dbReference>
<dbReference type="Gene3D" id="3.40.50.720">
    <property type="entry name" value="NAD(P)-binding Rossmann-like Domain"/>
    <property type="match status" value="1"/>
</dbReference>
<evidence type="ECO:0000256" key="1">
    <source>
        <dbReference type="ARBA" id="ARBA00023002"/>
    </source>
</evidence>
<dbReference type="Proteomes" id="UP000245639">
    <property type="component" value="Unassembled WGS sequence"/>
</dbReference>
<dbReference type="InterPro" id="IPR051267">
    <property type="entry name" value="STEAP_metalloreductase"/>
</dbReference>
<reference evidence="3 4" key="1">
    <citation type="submission" date="2018-04" db="EMBL/GenBank/DDBJ databases">
        <title>Genomic Encyclopedia of Type Strains, Phase IV (KMG-IV): sequencing the most valuable type-strain genomes for metagenomic binning, comparative biology and taxonomic classification.</title>
        <authorList>
            <person name="Goeker M."/>
        </authorList>
    </citation>
    <scope>NUCLEOTIDE SEQUENCE [LARGE SCALE GENOMIC DNA]</scope>
    <source>
        <strain evidence="3 4">DSM 45771</strain>
    </source>
</reference>
<protein>
    <recommendedName>
        <fullName evidence="2">Pyrroline-5-carboxylate reductase catalytic N-terminal domain-containing protein</fullName>
    </recommendedName>
</protein>
<evidence type="ECO:0000313" key="3">
    <source>
        <dbReference type="EMBL" id="PVZ06828.1"/>
    </source>
</evidence>
<dbReference type="AlphaFoldDB" id="A0A2U1F3U0"/>
<dbReference type="Pfam" id="PF03807">
    <property type="entry name" value="F420_oxidored"/>
    <property type="match status" value="1"/>
</dbReference>
<dbReference type="InterPro" id="IPR036291">
    <property type="entry name" value="NAD(P)-bd_dom_sf"/>
</dbReference>
<name>A0A2U1F3U0_9PSEU</name>
<dbReference type="EMBL" id="QEKW01000012">
    <property type="protein sequence ID" value="PVZ06828.1"/>
    <property type="molecule type" value="Genomic_DNA"/>
</dbReference>
<keyword evidence="1" id="KW-0560">Oxidoreductase</keyword>
<evidence type="ECO:0000313" key="4">
    <source>
        <dbReference type="Proteomes" id="UP000245639"/>
    </source>
</evidence>
<gene>
    <name evidence="3" type="ORF">C8D89_11221</name>
</gene>
<organism evidence="3 4">
    <name type="scientific">Actinomycetospora cinnamomea</name>
    <dbReference type="NCBI Taxonomy" id="663609"/>
    <lineage>
        <taxon>Bacteria</taxon>
        <taxon>Bacillati</taxon>
        <taxon>Actinomycetota</taxon>
        <taxon>Actinomycetes</taxon>
        <taxon>Pseudonocardiales</taxon>
        <taxon>Pseudonocardiaceae</taxon>
        <taxon>Actinomycetospora</taxon>
    </lineage>
</organism>
<feature type="domain" description="Pyrroline-5-carboxylate reductase catalytic N-terminal" evidence="2">
    <location>
        <begin position="2"/>
        <end position="94"/>
    </location>
</feature>
<dbReference type="OrthoDB" id="3194817at2"/>
<keyword evidence="4" id="KW-1185">Reference proteome</keyword>
<dbReference type="RefSeq" id="WP_116709873.1">
    <property type="nucleotide sequence ID" value="NZ_QEKW01000012.1"/>
</dbReference>
<evidence type="ECO:0000259" key="2">
    <source>
        <dbReference type="Pfam" id="PF03807"/>
    </source>
</evidence>
<dbReference type="GO" id="GO:0016491">
    <property type="term" value="F:oxidoreductase activity"/>
    <property type="evidence" value="ECO:0007669"/>
    <property type="project" value="UniProtKB-KW"/>
</dbReference>